<dbReference type="InterPro" id="IPR045086">
    <property type="entry name" value="OBG_GTPase"/>
</dbReference>
<dbReference type="Pfam" id="PF09269">
    <property type="entry name" value="DUF1967"/>
    <property type="match status" value="1"/>
</dbReference>
<keyword evidence="5" id="KW-0342">GTP-binding</keyword>
<protein>
    <recommendedName>
        <fullName evidence="10">Obg domain-containing protein</fullName>
    </recommendedName>
</protein>
<dbReference type="InterPro" id="IPR036346">
    <property type="entry name" value="GTP-bd_prot_GTP1/OBG_C_sf"/>
</dbReference>
<dbReference type="HOGENOM" id="CLU_703625_0_0_14"/>
<dbReference type="SUPFAM" id="SSF102741">
    <property type="entry name" value="Obg GTP-binding protein C-terminal domain"/>
    <property type="match status" value="1"/>
</dbReference>
<name>U5NCA8_9MOLU</name>
<keyword evidence="2" id="KW-0547">Nucleotide-binding</keyword>
<sequence length="392" mass="45547">MNNLFIKLKLQAGRGGDGIISWASNRYNTRMGPSGGNGGDGGTIFLSINKKLSDYSSITKYFWKAENGSPGRKEGKTGLSGKDVFISIPENTEIYDLSKKIKKITILPNSEDFPVCRGGRGGRGNKSFKSSKYQAPQLYELGEEGEKKEILLLHSEFKRVGVLNLLNIEETELQKYWENSKEEIYFQNNRIEFFDFPVEIFEKEKLNNFYSSHLDLCRLFICILHYDFLEKLEKLLSSIEKKLQNKGFEYLLKIVYTDNIKENQKNKSNCFFIPLEAKNSFLLSKLNEEFSKFQGLPSFKSDQNIDSEGYIEYSDEIFPEKEELKISKNENIWEIQSSRLNYWTSRIPQTTWHNLERLKEKLKLEEIMKIIKKNGGIEGEVIKIYNFEATLY</sequence>
<accession>U5NCA8</accession>
<reference evidence="8 9" key="1">
    <citation type="journal article" date="2013" name="Genome Announc.">
        <title>Genome Sequence of Mycoplasma parvum (Formerly Eperythrozoon parvum), a Diminutive Hemoplasma of the Pig.</title>
        <authorList>
            <person name="do Nascimento N.C."/>
            <person name="Dos Santos A.P."/>
            <person name="Chu Y."/>
            <person name="Guimaraes A.M."/>
            <person name="Pagliaro A."/>
            <person name="Messick J.B."/>
        </authorList>
    </citation>
    <scope>NUCLEOTIDE SEQUENCE [LARGE SCALE GENOMIC DNA]</scope>
    <source>
        <strain evidence="8 9">Indiana</strain>
    </source>
</reference>
<dbReference type="PANTHER" id="PTHR11702">
    <property type="entry name" value="DEVELOPMENTALLY REGULATED GTP-BINDING PROTEIN-RELATED"/>
    <property type="match status" value="1"/>
</dbReference>
<dbReference type="InterPro" id="IPR015349">
    <property type="entry name" value="OCT_dom"/>
</dbReference>
<dbReference type="AlphaFoldDB" id="U5NCA8"/>
<dbReference type="GO" id="GO:0003924">
    <property type="term" value="F:GTPase activity"/>
    <property type="evidence" value="ECO:0007669"/>
    <property type="project" value="InterPro"/>
</dbReference>
<feature type="domain" description="Obg" evidence="7">
    <location>
        <begin position="1"/>
        <end position="157"/>
    </location>
</feature>
<evidence type="ECO:0000259" key="7">
    <source>
        <dbReference type="PROSITE" id="PS51883"/>
    </source>
</evidence>
<dbReference type="InterPro" id="IPR036726">
    <property type="entry name" value="GTP1_OBG_dom_sf"/>
</dbReference>
<dbReference type="Gene3D" id="2.70.210.12">
    <property type="entry name" value="GTP1/OBG domain"/>
    <property type="match status" value="1"/>
</dbReference>
<keyword evidence="4" id="KW-0460">Magnesium</keyword>
<dbReference type="SUPFAM" id="SSF82051">
    <property type="entry name" value="Obg GTP-binding protein N-terminal domain"/>
    <property type="match status" value="1"/>
</dbReference>
<feature type="domain" description="OCT" evidence="6">
    <location>
        <begin position="316"/>
        <end position="392"/>
    </location>
</feature>
<dbReference type="PROSITE" id="PS51883">
    <property type="entry name" value="OBG"/>
    <property type="match status" value="1"/>
</dbReference>
<dbReference type="Pfam" id="PF01018">
    <property type="entry name" value="GTP1_OBG"/>
    <property type="match status" value="1"/>
</dbReference>
<keyword evidence="9" id="KW-1185">Reference proteome</keyword>
<organism evidence="8 9">
    <name type="scientific">Mycoplasma parvum str. Indiana</name>
    <dbReference type="NCBI Taxonomy" id="1403316"/>
    <lineage>
        <taxon>Bacteria</taxon>
        <taxon>Bacillati</taxon>
        <taxon>Mycoplasmatota</taxon>
        <taxon>Mollicutes</taxon>
        <taxon>Mycoplasmataceae</taxon>
        <taxon>Mycoplasma</taxon>
    </lineage>
</organism>
<dbReference type="PROSITE" id="PS51881">
    <property type="entry name" value="OCT"/>
    <property type="match status" value="1"/>
</dbReference>
<keyword evidence="3" id="KW-0378">Hydrolase</keyword>
<evidence type="ECO:0000313" key="9">
    <source>
        <dbReference type="Proteomes" id="UP000017119"/>
    </source>
</evidence>
<dbReference type="EMBL" id="CP006771">
    <property type="protein sequence ID" value="AGX89216.1"/>
    <property type="molecule type" value="Genomic_DNA"/>
</dbReference>
<dbReference type="KEGG" id="mpv:PRV_02395"/>
<gene>
    <name evidence="8" type="ORF">PRV_02395</name>
</gene>
<evidence type="ECO:0000256" key="2">
    <source>
        <dbReference type="ARBA" id="ARBA00022741"/>
    </source>
</evidence>
<keyword evidence="1" id="KW-0963">Cytoplasm</keyword>
<dbReference type="InterPro" id="IPR006169">
    <property type="entry name" value="GTP1_OBG_dom"/>
</dbReference>
<evidence type="ECO:0000256" key="3">
    <source>
        <dbReference type="ARBA" id="ARBA00022801"/>
    </source>
</evidence>
<dbReference type="RefSeq" id="WP_022770250.1">
    <property type="nucleotide sequence ID" value="NC_022575.1"/>
</dbReference>
<dbReference type="GO" id="GO:0005525">
    <property type="term" value="F:GTP binding"/>
    <property type="evidence" value="ECO:0007669"/>
    <property type="project" value="UniProtKB-KW"/>
</dbReference>
<dbReference type="PATRIC" id="fig|1403316.3.peg.446"/>
<evidence type="ECO:0000256" key="4">
    <source>
        <dbReference type="ARBA" id="ARBA00022842"/>
    </source>
</evidence>
<dbReference type="FunFam" id="2.70.210.12:FF:000001">
    <property type="entry name" value="GTPase Obg"/>
    <property type="match status" value="1"/>
</dbReference>
<dbReference type="Proteomes" id="UP000017119">
    <property type="component" value="Chromosome"/>
</dbReference>
<evidence type="ECO:0000313" key="8">
    <source>
        <dbReference type="EMBL" id="AGX89216.1"/>
    </source>
</evidence>
<dbReference type="PANTHER" id="PTHR11702:SF44">
    <property type="entry name" value="GTP-BINDING PROTEIN OBGC, CHLOROPLASTIC"/>
    <property type="match status" value="1"/>
</dbReference>
<evidence type="ECO:0000256" key="1">
    <source>
        <dbReference type="ARBA" id="ARBA00022490"/>
    </source>
</evidence>
<dbReference type="GO" id="GO:0042254">
    <property type="term" value="P:ribosome biogenesis"/>
    <property type="evidence" value="ECO:0007669"/>
    <property type="project" value="UniProtKB-UniRule"/>
</dbReference>
<evidence type="ECO:0008006" key="10">
    <source>
        <dbReference type="Google" id="ProtNLM"/>
    </source>
</evidence>
<evidence type="ECO:0000259" key="6">
    <source>
        <dbReference type="PROSITE" id="PS51881"/>
    </source>
</evidence>
<proteinExistence type="predicted"/>
<dbReference type="STRING" id="1403316.PRV_02395"/>
<evidence type="ECO:0000256" key="5">
    <source>
        <dbReference type="ARBA" id="ARBA00023134"/>
    </source>
</evidence>